<name>A0ABU7KPM5_9ACTN</name>
<dbReference type="SUPFAM" id="SSF53448">
    <property type="entry name" value="Nucleotide-diphospho-sugar transferases"/>
    <property type="match status" value="1"/>
</dbReference>
<comment type="caution">
    <text evidence="1">The sequence shown here is derived from an EMBL/GenBank/DDBJ whole genome shotgun (WGS) entry which is preliminary data.</text>
</comment>
<sequence length="349" mass="37337">MSTPAELSVVVPLKWEDDGEAEDLTAYLRFLAGVVHEVIVVDGSPKALFDGHAELWRGTGVRHIPPDRAAACANGKVAGIRTGVTAATREKVVIADDDVRYDEPSLGHVSRLLDGAHLVRPQNYFDPAPWHAVWDTGRTLLNRSVGQDYPGTFGLRRSALLGIGGYDGNTLFENLELVRTVRAAGGTEVLATGLYVRRLPPRASRFWSQRPRQAYDDTAQPARMALFLSLLPLTGVAALRSPGLVAAGAGAVVLLAEAGRRRAGGRDVFPLRASLGAPFWVLERAVCAWPSFAAWLTGRGVPYAGSRLTTAAHSPRLLRRSRAGTLSLRPAGGGEPDLLVRAVAEGAYG</sequence>
<reference evidence="1 2" key="1">
    <citation type="submission" date="2023-07" db="EMBL/GenBank/DDBJ databases">
        <authorList>
            <person name="Girao M."/>
            <person name="Carvalho M.F."/>
        </authorList>
    </citation>
    <scope>NUCLEOTIDE SEQUENCE [LARGE SCALE GENOMIC DNA]</scope>
    <source>
        <strain evidence="1 2">66/93</strain>
    </source>
</reference>
<proteinExistence type="predicted"/>
<dbReference type="RefSeq" id="WP_330158142.1">
    <property type="nucleotide sequence ID" value="NZ_BAAAJA010000011.1"/>
</dbReference>
<accession>A0ABU7KPM5</accession>
<evidence type="ECO:0000313" key="1">
    <source>
        <dbReference type="EMBL" id="MEE2050969.1"/>
    </source>
</evidence>
<protein>
    <submittedName>
        <fullName evidence="1">Glycosyltransferase family 2 protein</fullName>
    </submittedName>
</protein>
<gene>
    <name evidence="1" type="ORF">Q8A49_10740</name>
</gene>
<dbReference type="Gene3D" id="3.90.550.10">
    <property type="entry name" value="Spore Coat Polysaccharide Biosynthesis Protein SpsA, Chain A"/>
    <property type="match status" value="1"/>
</dbReference>
<dbReference type="EMBL" id="JAUUCC010000022">
    <property type="protein sequence ID" value="MEE2050969.1"/>
    <property type="molecule type" value="Genomic_DNA"/>
</dbReference>
<dbReference type="Proteomes" id="UP001348641">
    <property type="component" value="Unassembled WGS sequence"/>
</dbReference>
<dbReference type="InterPro" id="IPR029044">
    <property type="entry name" value="Nucleotide-diphossugar_trans"/>
</dbReference>
<evidence type="ECO:0000313" key="2">
    <source>
        <dbReference type="Proteomes" id="UP001348641"/>
    </source>
</evidence>
<organism evidence="1 2">
    <name type="scientific">Nocardiopsis tropica</name>
    <dbReference type="NCBI Taxonomy" id="109330"/>
    <lineage>
        <taxon>Bacteria</taxon>
        <taxon>Bacillati</taxon>
        <taxon>Actinomycetota</taxon>
        <taxon>Actinomycetes</taxon>
        <taxon>Streptosporangiales</taxon>
        <taxon>Nocardiopsidaceae</taxon>
        <taxon>Nocardiopsis</taxon>
    </lineage>
</organism>